<evidence type="ECO:0000313" key="3">
    <source>
        <dbReference type="Proteomes" id="UP001150217"/>
    </source>
</evidence>
<gene>
    <name evidence="2" type="ORF">C8R41DRAFT_739391</name>
</gene>
<sequence>FPTLFPLGIGGFEDHWQFSAISLEAHVEYLFDQSGCEFQYHHFFSFVALNFIQRRKAHLHTTLWVSSSKFCNIAPMLLSVSPTVLLDLADKLKNKKDKSDFSDEELNAFQLLNNVNIIAAKIPGSQALKTATRNQICSYYGYFGLPHLFLTLNPSAVHSPVFQVMYGEDGVDLAERPESAYQRYLYVVHPQSEHACYVAKDAVAAADFFDFMYCIIFEHLFGWDFKTSKSTADGGI</sequence>
<feature type="domain" description="Helitron helicase-like" evidence="1">
    <location>
        <begin position="27"/>
        <end position="221"/>
    </location>
</feature>
<evidence type="ECO:0000313" key="2">
    <source>
        <dbReference type="EMBL" id="KAJ4494220.1"/>
    </source>
</evidence>
<proteinExistence type="predicted"/>
<dbReference type="Proteomes" id="UP001150217">
    <property type="component" value="Unassembled WGS sequence"/>
</dbReference>
<accession>A0ABQ8VH00</accession>
<feature type="non-terminal residue" evidence="2">
    <location>
        <position position="1"/>
    </location>
</feature>
<protein>
    <recommendedName>
        <fullName evidence="1">Helitron helicase-like domain-containing protein</fullName>
    </recommendedName>
</protein>
<dbReference type="InterPro" id="IPR025476">
    <property type="entry name" value="Helitron_helicase-like"/>
</dbReference>
<comment type="caution">
    <text evidence="2">The sequence shown here is derived from an EMBL/GenBank/DDBJ whole genome shotgun (WGS) entry which is preliminary data.</text>
</comment>
<name>A0ABQ8VH00_9AGAR</name>
<feature type="non-terminal residue" evidence="2">
    <location>
        <position position="236"/>
    </location>
</feature>
<keyword evidence="3" id="KW-1185">Reference proteome</keyword>
<organism evidence="2 3">
    <name type="scientific">Lentinula lateritia</name>
    <dbReference type="NCBI Taxonomy" id="40482"/>
    <lineage>
        <taxon>Eukaryota</taxon>
        <taxon>Fungi</taxon>
        <taxon>Dikarya</taxon>
        <taxon>Basidiomycota</taxon>
        <taxon>Agaricomycotina</taxon>
        <taxon>Agaricomycetes</taxon>
        <taxon>Agaricomycetidae</taxon>
        <taxon>Agaricales</taxon>
        <taxon>Marasmiineae</taxon>
        <taxon>Omphalotaceae</taxon>
        <taxon>Lentinula</taxon>
    </lineage>
</organism>
<dbReference type="EMBL" id="JANVFT010000034">
    <property type="protein sequence ID" value="KAJ4494220.1"/>
    <property type="molecule type" value="Genomic_DNA"/>
</dbReference>
<evidence type="ECO:0000259" key="1">
    <source>
        <dbReference type="Pfam" id="PF14214"/>
    </source>
</evidence>
<dbReference type="Pfam" id="PF14214">
    <property type="entry name" value="Helitron_like_N"/>
    <property type="match status" value="1"/>
</dbReference>
<reference evidence="2" key="1">
    <citation type="submission" date="2022-08" db="EMBL/GenBank/DDBJ databases">
        <title>A Global Phylogenomic Analysis of the Shiitake Genus Lentinula.</title>
        <authorList>
            <consortium name="DOE Joint Genome Institute"/>
            <person name="Sierra-Patev S."/>
            <person name="Min B."/>
            <person name="Naranjo-Ortiz M."/>
            <person name="Looney B."/>
            <person name="Konkel Z."/>
            <person name="Slot J.C."/>
            <person name="Sakamoto Y."/>
            <person name="Steenwyk J.L."/>
            <person name="Rokas A."/>
            <person name="Carro J."/>
            <person name="Camarero S."/>
            <person name="Ferreira P."/>
            <person name="Molpeceres G."/>
            <person name="Ruiz-Duenas F.J."/>
            <person name="Serrano A."/>
            <person name="Henrissat B."/>
            <person name="Drula E."/>
            <person name="Hughes K.W."/>
            <person name="Mata J.L."/>
            <person name="Ishikawa N.K."/>
            <person name="Vargas-Isla R."/>
            <person name="Ushijima S."/>
            <person name="Smith C.A."/>
            <person name="Ahrendt S."/>
            <person name="Andreopoulos W."/>
            <person name="He G."/>
            <person name="Labutti K."/>
            <person name="Lipzen A."/>
            <person name="Ng V."/>
            <person name="Riley R."/>
            <person name="Sandor L."/>
            <person name="Barry K."/>
            <person name="Martinez A.T."/>
            <person name="Xiao Y."/>
            <person name="Gibbons J.G."/>
            <person name="Terashima K."/>
            <person name="Grigoriev I.V."/>
            <person name="Hibbett D.S."/>
        </authorList>
    </citation>
    <scope>NUCLEOTIDE SEQUENCE</scope>
    <source>
        <strain evidence="2">RHP3577 ss4</strain>
    </source>
</reference>